<dbReference type="Proteomes" id="UP000887540">
    <property type="component" value="Unplaced"/>
</dbReference>
<evidence type="ECO:0000256" key="1">
    <source>
        <dbReference type="SAM" id="MobiDB-lite"/>
    </source>
</evidence>
<keyword evidence="2" id="KW-1185">Reference proteome</keyword>
<protein>
    <submittedName>
        <fullName evidence="3">Uncharacterized protein</fullName>
    </submittedName>
</protein>
<dbReference type="WBParaSite" id="ACRNAN_scaffold1374.g30793.t1">
    <property type="protein sequence ID" value="ACRNAN_scaffold1374.g30793.t1"/>
    <property type="gene ID" value="ACRNAN_scaffold1374.g30793"/>
</dbReference>
<organism evidence="2 3">
    <name type="scientific">Acrobeloides nanus</name>
    <dbReference type="NCBI Taxonomy" id="290746"/>
    <lineage>
        <taxon>Eukaryota</taxon>
        <taxon>Metazoa</taxon>
        <taxon>Ecdysozoa</taxon>
        <taxon>Nematoda</taxon>
        <taxon>Chromadorea</taxon>
        <taxon>Rhabditida</taxon>
        <taxon>Tylenchina</taxon>
        <taxon>Cephalobomorpha</taxon>
        <taxon>Cephaloboidea</taxon>
        <taxon>Cephalobidae</taxon>
        <taxon>Acrobeloides</taxon>
    </lineage>
</organism>
<reference evidence="3" key="1">
    <citation type="submission" date="2022-11" db="UniProtKB">
        <authorList>
            <consortium name="WormBaseParasite"/>
        </authorList>
    </citation>
    <scope>IDENTIFICATION</scope>
</reference>
<evidence type="ECO:0000313" key="3">
    <source>
        <dbReference type="WBParaSite" id="ACRNAN_scaffold1374.g30793.t1"/>
    </source>
</evidence>
<name>A0A914CT98_9BILA</name>
<evidence type="ECO:0000313" key="2">
    <source>
        <dbReference type="Proteomes" id="UP000887540"/>
    </source>
</evidence>
<accession>A0A914CT98</accession>
<feature type="region of interest" description="Disordered" evidence="1">
    <location>
        <begin position="35"/>
        <end position="56"/>
    </location>
</feature>
<dbReference type="AlphaFoldDB" id="A0A914CT98"/>
<proteinExistence type="predicted"/>
<sequence>MVLTVAEDKARHEGHARVRRLDDHIVHRAKRYGWGGGNRRGGSHSGERGGGGWNRRGWGGNGYGGGWGYNPYMYGGYNPWGYGWGKK</sequence>